<name>A0A1R2CTN7_9CILI</name>
<dbReference type="Proteomes" id="UP000187209">
    <property type="component" value="Unassembled WGS sequence"/>
</dbReference>
<keyword evidence="2" id="KW-1185">Reference proteome</keyword>
<reference evidence="1 2" key="1">
    <citation type="submission" date="2016-11" db="EMBL/GenBank/DDBJ databases">
        <title>The macronuclear genome of Stentor coeruleus: a giant cell with tiny introns.</title>
        <authorList>
            <person name="Slabodnick M."/>
            <person name="Ruby J.G."/>
            <person name="Reiff S.B."/>
            <person name="Swart E.C."/>
            <person name="Gosai S."/>
            <person name="Prabakaran S."/>
            <person name="Witkowska E."/>
            <person name="Larue G.E."/>
            <person name="Fisher S."/>
            <person name="Freeman R.M."/>
            <person name="Gunawardena J."/>
            <person name="Chu W."/>
            <person name="Stover N.A."/>
            <person name="Gregory B.D."/>
            <person name="Nowacki M."/>
            <person name="Derisi J."/>
            <person name="Roy S.W."/>
            <person name="Marshall W.F."/>
            <person name="Sood P."/>
        </authorList>
    </citation>
    <scope>NUCLEOTIDE SEQUENCE [LARGE SCALE GENOMIC DNA]</scope>
    <source>
        <strain evidence="1">WM001</strain>
    </source>
</reference>
<gene>
    <name evidence="1" type="ORF">SteCoe_4896</name>
</gene>
<dbReference type="AlphaFoldDB" id="A0A1R2CTN7"/>
<accession>A0A1R2CTN7</accession>
<organism evidence="1 2">
    <name type="scientific">Stentor coeruleus</name>
    <dbReference type="NCBI Taxonomy" id="5963"/>
    <lineage>
        <taxon>Eukaryota</taxon>
        <taxon>Sar</taxon>
        <taxon>Alveolata</taxon>
        <taxon>Ciliophora</taxon>
        <taxon>Postciliodesmatophora</taxon>
        <taxon>Heterotrichea</taxon>
        <taxon>Heterotrichida</taxon>
        <taxon>Stentoridae</taxon>
        <taxon>Stentor</taxon>
    </lineage>
</organism>
<dbReference type="EMBL" id="MPUH01000063">
    <property type="protein sequence ID" value="OMJ92345.1"/>
    <property type="molecule type" value="Genomic_DNA"/>
</dbReference>
<evidence type="ECO:0000313" key="2">
    <source>
        <dbReference type="Proteomes" id="UP000187209"/>
    </source>
</evidence>
<proteinExistence type="predicted"/>
<protein>
    <submittedName>
        <fullName evidence="1">Uncharacterized protein</fullName>
    </submittedName>
</protein>
<evidence type="ECO:0000313" key="1">
    <source>
        <dbReference type="EMBL" id="OMJ92345.1"/>
    </source>
</evidence>
<sequence length="153" mass="17931">MLLLLGFCLAVSSQTIYDYARNYTDAFMTGYENPDYVFPYDNCLTKSTQTGITDKIIGILIFVSRENWAQVQLVKEQLYTYLNKAAEECDFDKFITNMKDNESTSVLEWIVRLWWNSVLLYRNCGEFSQYLASDSYEAFYYLGKCARFIYPNS</sequence>
<comment type="caution">
    <text evidence="1">The sequence shown here is derived from an EMBL/GenBank/DDBJ whole genome shotgun (WGS) entry which is preliminary data.</text>
</comment>